<accession>A0A839E447</accession>
<evidence type="ECO:0000313" key="1">
    <source>
        <dbReference type="EMBL" id="MBA8847449.1"/>
    </source>
</evidence>
<reference evidence="1 2" key="1">
    <citation type="submission" date="2020-07" db="EMBL/GenBank/DDBJ databases">
        <title>Sequencing the genomes of 1000 actinobacteria strains.</title>
        <authorList>
            <person name="Klenk H.-P."/>
        </authorList>
    </citation>
    <scope>NUCLEOTIDE SEQUENCE [LARGE SCALE GENOMIC DNA]</scope>
    <source>
        <strain evidence="1 2">DSM 19663</strain>
    </source>
</reference>
<name>A0A839E447_9MICO</name>
<keyword evidence="2" id="KW-1185">Reference proteome</keyword>
<evidence type="ECO:0000313" key="2">
    <source>
        <dbReference type="Proteomes" id="UP000585905"/>
    </source>
</evidence>
<organism evidence="1 2">
    <name type="scientific">Microcella alkalica</name>
    <dbReference type="NCBI Taxonomy" id="355930"/>
    <lineage>
        <taxon>Bacteria</taxon>
        <taxon>Bacillati</taxon>
        <taxon>Actinomycetota</taxon>
        <taxon>Actinomycetes</taxon>
        <taxon>Micrococcales</taxon>
        <taxon>Microbacteriaceae</taxon>
        <taxon>Microcella</taxon>
    </lineage>
</organism>
<dbReference type="Pfam" id="PF04328">
    <property type="entry name" value="Sel_put"/>
    <property type="match status" value="1"/>
</dbReference>
<comment type="caution">
    <text evidence="1">The sequence shown here is derived from an EMBL/GenBank/DDBJ whole genome shotgun (WGS) entry which is preliminary data.</text>
</comment>
<gene>
    <name evidence="1" type="ORF">FHX53_001034</name>
</gene>
<dbReference type="Proteomes" id="UP000585905">
    <property type="component" value="Unassembled WGS sequence"/>
</dbReference>
<dbReference type="RefSeq" id="WP_182490291.1">
    <property type="nucleotide sequence ID" value="NZ_BAAAOV010000014.1"/>
</dbReference>
<proteinExistence type="predicted"/>
<dbReference type="EMBL" id="JACGWX010000002">
    <property type="protein sequence ID" value="MBA8847449.1"/>
    <property type="molecule type" value="Genomic_DNA"/>
</dbReference>
<dbReference type="InterPro" id="IPR007423">
    <property type="entry name" value="Sel_put"/>
</dbReference>
<dbReference type="AlphaFoldDB" id="A0A839E447"/>
<sequence length="82" mass="9165">MTAIASRRSARTLSVRAGAAALGRAGRAVTWYVRELMGDTAYRTYLEHHAATHGAEVEPLTEREFWRGRMDEQDQNPGARCC</sequence>
<protein>
    <submittedName>
        <fullName evidence="1">Uncharacterized short protein YbdD (DUF466 family)</fullName>
    </submittedName>
</protein>